<gene>
    <name evidence="3" type="ORF">U14_00696</name>
</gene>
<evidence type="ECO:0000313" key="3">
    <source>
        <dbReference type="EMBL" id="GAK49474.1"/>
    </source>
</evidence>
<dbReference type="STRING" id="1499966.U14_00696"/>
<dbReference type="InterPro" id="IPR006860">
    <property type="entry name" value="FecR"/>
</dbReference>
<organism evidence="3">
    <name type="scientific">Candidatus Moduliflexus flocculans</name>
    <dbReference type="NCBI Taxonomy" id="1499966"/>
    <lineage>
        <taxon>Bacteria</taxon>
        <taxon>Candidatus Moduliflexota</taxon>
        <taxon>Candidatus Moduliflexia</taxon>
        <taxon>Candidatus Moduliflexales</taxon>
        <taxon>Candidatus Moduliflexaceae</taxon>
    </lineage>
</organism>
<name>A0A0S6VQT8_9BACT</name>
<dbReference type="Proteomes" id="UP000030700">
    <property type="component" value="Unassembled WGS sequence"/>
</dbReference>
<dbReference type="AlphaFoldDB" id="A0A0S6VQT8"/>
<reference evidence="3" key="1">
    <citation type="journal article" date="2015" name="PeerJ">
        <title>First genomic representation of candidate bacterial phylum KSB3 points to enhanced environmental sensing as a trigger of wastewater bulking.</title>
        <authorList>
            <person name="Sekiguchi Y."/>
            <person name="Ohashi A."/>
            <person name="Parks D.H."/>
            <person name="Yamauchi T."/>
            <person name="Tyson G.W."/>
            <person name="Hugenholtz P."/>
        </authorList>
    </citation>
    <scope>NUCLEOTIDE SEQUENCE [LARGE SCALE GENOMIC DNA]</scope>
</reference>
<evidence type="ECO:0000256" key="1">
    <source>
        <dbReference type="SAM" id="MobiDB-lite"/>
    </source>
</evidence>
<evidence type="ECO:0000313" key="4">
    <source>
        <dbReference type="Proteomes" id="UP000030700"/>
    </source>
</evidence>
<feature type="domain" description="FecR protein" evidence="2">
    <location>
        <begin position="72"/>
        <end position="152"/>
    </location>
</feature>
<dbReference type="Pfam" id="PF04773">
    <property type="entry name" value="FecR"/>
    <property type="match status" value="1"/>
</dbReference>
<keyword evidence="4" id="KW-1185">Reference proteome</keyword>
<dbReference type="PANTHER" id="PTHR38731">
    <property type="entry name" value="LIPL45-RELATED LIPOPROTEIN-RELATED"/>
    <property type="match status" value="1"/>
</dbReference>
<sequence length="289" mass="31324">MKRIGSHHHIRTRHSHLRFAMLILIVLLCCATISSAQQPTATISSFSGNVLISLQGQAPIAATVGAVLQAGDAIRTQPGAEVVLRLSEGSELHLGPKTEINLADLFQQPTTGARRSRVKLTYGRIRAFLSAGHQKEGSTFTIETPNAVAGVKFSHPDIEVIYYPETKTTVARAYTVKMTLTNLNTGAEVTVMPEGHQAIIHKAMIVITKITDVEEIFRQMRDMPAPQMLEMMNSPAKGQENTMELLLSTQENLGVITPATSQLPPGGTRPEGSEKGSQAVGFTYTIDVK</sequence>
<dbReference type="HOGENOM" id="CLU_961933_0_0_0"/>
<protein>
    <recommendedName>
        <fullName evidence="2">FecR protein domain-containing protein</fullName>
    </recommendedName>
</protein>
<dbReference type="EMBL" id="DF820455">
    <property type="protein sequence ID" value="GAK49474.1"/>
    <property type="molecule type" value="Genomic_DNA"/>
</dbReference>
<feature type="region of interest" description="Disordered" evidence="1">
    <location>
        <begin position="260"/>
        <end position="280"/>
    </location>
</feature>
<accession>A0A0S6VQT8</accession>
<evidence type="ECO:0000259" key="2">
    <source>
        <dbReference type="Pfam" id="PF04773"/>
    </source>
</evidence>
<proteinExistence type="predicted"/>
<dbReference type="Gene3D" id="2.60.120.1440">
    <property type="match status" value="1"/>
</dbReference>